<evidence type="ECO:0000256" key="2">
    <source>
        <dbReference type="ARBA" id="ARBA00023125"/>
    </source>
</evidence>
<keyword evidence="1" id="KW-0805">Transcription regulation</keyword>
<dbReference type="InterPro" id="IPR028082">
    <property type="entry name" value="Peripla_BP_I"/>
</dbReference>
<dbReference type="Pfam" id="PF00356">
    <property type="entry name" value="LacI"/>
    <property type="match status" value="1"/>
</dbReference>
<dbReference type="GO" id="GO:0000976">
    <property type="term" value="F:transcription cis-regulatory region binding"/>
    <property type="evidence" value="ECO:0007669"/>
    <property type="project" value="TreeGrafter"/>
</dbReference>
<dbReference type="OrthoDB" id="9796186at2"/>
<dbReference type="Gene3D" id="1.10.260.40">
    <property type="entry name" value="lambda repressor-like DNA-binding domains"/>
    <property type="match status" value="1"/>
</dbReference>
<evidence type="ECO:0000313" key="7">
    <source>
        <dbReference type="Proteomes" id="UP000037269"/>
    </source>
</evidence>
<keyword evidence="3" id="KW-0804">Transcription</keyword>
<dbReference type="PATRIC" id="fig|47500.8.peg.1822"/>
<dbReference type="InterPro" id="IPR001761">
    <property type="entry name" value="Peripla_BP/Lac1_sug-bd_dom"/>
</dbReference>
<dbReference type="SUPFAM" id="SSF53822">
    <property type="entry name" value="Periplasmic binding protein-like I"/>
    <property type="match status" value="1"/>
</dbReference>
<dbReference type="Proteomes" id="UP000182836">
    <property type="component" value="Unassembled WGS sequence"/>
</dbReference>
<feature type="domain" description="HTH lacI-type" evidence="4">
    <location>
        <begin position="3"/>
        <end position="57"/>
    </location>
</feature>
<dbReference type="PRINTS" id="PR00036">
    <property type="entry name" value="HTHLACI"/>
</dbReference>
<evidence type="ECO:0000313" key="5">
    <source>
        <dbReference type="EMBL" id="KON97676.1"/>
    </source>
</evidence>
<dbReference type="CDD" id="cd06267">
    <property type="entry name" value="PBP1_LacI_sugar_binding-like"/>
    <property type="match status" value="1"/>
</dbReference>
<dbReference type="SMART" id="SM00354">
    <property type="entry name" value="HTH_LACI"/>
    <property type="match status" value="1"/>
</dbReference>
<dbReference type="Pfam" id="PF00532">
    <property type="entry name" value="Peripla_BP_1"/>
    <property type="match status" value="1"/>
</dbReference>
<accession>A0A0D1Y336</accession>
<sequence>MKPTIYDVAREASVSIATVSKVINNTGRISDKTRKKVLEVMEQLHYQPSVVASALTGKRTYTIGLLIPDLANPFFAEIARYVEDRGNEMGFSLVMCSTDNNSKKEEKYISLLRQKSVDGIILASGFTNDKILKELNKEKFPLALISQDISGLSVDSVTVDDFLAGYQATEHLLTLNHKKIAVIAENSRSSKERIRGYREALQDAKLDYDDNLIVISDSMSDTGKQLADQLLELSDRPTAIICCNNLLAIGAIHSAREKGLILPDELSITGFDDTILATAVEPPLTTVKQPIREMSYQVMDLLIQKIEGKTSTKQKRVLVPKLIIRKSTKALKQ</sequence>
<dbReference type="GeneID" id="42307764"/>
<proteinExistence type="predicted"/>
<reference evidence="5 7" key="1">
    <citation type="submission" date="2015-07" db="EMBL/GenBank/DDBJ databases">
        <title>Fjat-14205 dsm 2895.</title>
        <authorList>
            <person name="Liu B."/>
            <person name="Wang J."/>
            <person name="Zhu Y."/>
            <person name="Liu G."/>
            <person name="Chen Q."/>
            <person name="Chen Z."/>
            <person name="Lan J."/>
            <person name="Che J."/>
            <person name="Ge C."/>
            <person name="Shi H."/>
            <person name="Pan Z."/>
            <person name="Liu X."/>
        </authorList>
    </citation>
    <scope>NUCLEOTIDE SEQUENCE [LARGE SCALE GENOMIC DNA]</scope>
    <source>
        <strain evidence="5 7">DSM 2895</strain>
    </source>
</reference>
<dbReference type="GO" id="GO:0003700">
    <property type="term" value="F:DNA-binding transcription factor activity"/>
    <property type="evidence" value="ECO:0007669"/>
    <property type="project" value="TreeGrafter"/>
</dbReference>
<organism evidence="5 7">
    <name type="scientific">Aneurinibacillus migulanus</name>
    <name type="common">Bacillus migulanus</name>
    <dbReference type="NCBI Taxonomy" id="47500"/>
    <lineage>
        <taxon>Bacteria</taxon>
        <taxon>Bacillati</taxon>
        <taxon>Bacillota</taxon>
        <taxon>Bacilli</taxon>
        <taxon>Bacillales</taxon>
        <taxon>Paenibacillaceae</taxon>
        <taxon>Aneurinibacillus group</taxon>
        <taxon>Aneurinibacillus</taxon>
    </lineage>
</organism>
<dbReference type="PROSITE" id="PS50932">
    <property type="entry name" value="HTH_LACI_2"/>
    <property type="match status" value="1"/>
</dbReference>
<dbReference type="InterPro" id="IPR010982">
    <property type="entry name" value="Lambda_DNA-bd_dom_sf"/>
</dbReference>
<dbReference type="InterPro" id="IPR000843">
    <property type="entry name" value="HTH_LacI"/>
</dbReference>
<reference evidence="6 8" key="2">
    <citation type="submission" date="2016-10" db="EMBL/GenBank/DDBJ databases">
        <authorList>
            <person name="de Groot N.N."/>
        </authorList>
    </citation>
    <scope>NUCLEOTIDE SEQUENCE [LARGE SCALE GENOMIC DNA]</scope>
    <source>
        <strain evidence="6 8">DSM 2895</strain>
    </source>
</reference>
<dbReference type="SUPFAM" id="SSF47413">
    <property type="entry name" value="lambda repressor-like DNA-binding domains"/>
    <property type="match status" value="1"/>
</dbReference>
<protein>
    <submittedName>
        <fullName evidence="5 6">Transcriptional regulator</fullName>
    </submittedName>
</protein>
<dbReference type="PANTHER" id="PTHR30146:SF147">
    <property type="entry name" value="HTH-TYPE TRANSCRIPTIONAL REGULATOR DEGA"/>
    <property type="match status" value="1"/>
</dbReference>
<dbReference type="CDD" id="cd01392">
    <property type="entry name" value="HTH_LacI"/>
    <property type="match status" value="1"/>
</dbReference>
<dbReference type="RefSeq" id="WP_043067010.1">
    <property type="nucleotide sequence ID" value="NZ_BJOA01000230.1"/>
</dbReference>
<evidence type="ECO:0000313" key="6">
    <source>
        <dbReference type="EMBL" id="SDJ35467.1"/>
    </source>
</evidence>
<dbReference type="PANTHER" id="PTHR30146">
    <property type="entry name" value="LACI-RELATED TRANSCRIPTIONAL REPRESSOR"/>
    <property type="match status" value="1"/>
</dbReference>
<evidence type="ECO:0000256" key="1">
    <source>
        <dbReference type="ARBA" id="ARBA00023015"/>
    </source>
</evidence>
<gene>
    <name evidence="5" type="ORF">AF333_21760</name>
    <name evidence="6" type="ORF">SAMN04487909_11651</name>
</gene>
<name>A0A0D1Y336_ANEMI</name>
<keyword evidence="2" id="KW-0238">DNA-binding</keyword>
<evidence type="ECO:0000313" key="8">
    <source>
        <dbReference type="Proteomes" id="UP000182836"/>
    </source>
</evidence>
<evidence type="ECO:0000256" key="3">
    <source>
        <dbReference type="ARBA" id="ARBA00023163"/>
    </source>
</evidence>
<dbReference type="Proteomes" id="UP000037269">
    <property type="component" value="Unassembled WGS sequence"/>
</dbReference>
<keyword evidence="7" id="KW-1185">Reference proteome</keyword>
<dbReference type="PROSITE" id="PS00356">
    <property type="entry name" value="HTH_LACI_1"/>
    <property type="match status" value="1"/>
</dbReference>
<dbReference type="Gene3D" id="3.40.50.2300">
    <property type="match status" value="2"/>
</dbReference>
<dbReference type="AlphaFoldDB" id="A0A0D1Y336"/>
<dbReference type="EMBL" id="FNED01000016">
    <property type="protein sequence ID" value="SDJ35467.1"/>
    <property type="molecule type" value="Genomic_DNA"/>
</dbReference>
<dbReference type="EMBL" id="LGUG01000004">
    <property type="protein sequence ID" value="KON97676.1"/>
    <property type="molecule type" value="Genomic_DNA"/>
</dbReference>
<dbReference type="STRING" id="47500.AF333_21760"/>
<evidence type="ECO:0000259" key="4">
    <source>
        <dbReference type="PROSITE" id="PS50932"/>
    </source>
</evidence>